<dbReference type="GO" id="GO:0035435">
    <property type="term" value="P:phosphate ion transmembrane transport"/>
    <property type="evidence" value="ECO:0007669"/>
    <property type="project" value="InterPro"/>
</dbReference>
<accession>A0A975SZG4</accession>
<dbReference type="KEGG" id="nps:KRR39_22490"/>
<dbReference type="PROSITE" id="PS51257">
    <property type="entry name" value="PROKAR_LIPOPROTEIN"/>
    <property type="match status" value="1"/>
</dbReference>
<feature type="chain" id="PRO_5037639885" description="Phosphate-binding protein" evidence="6">
    <location>
        <begin position="28"/>
        <end position="370"/>
    </location>
</feature>
<organism evidence="8 9">
    <name type="scientific">Nocardioides panacis</name>
    <dbReference type="NCBI Taxonomy" id="2849501"/>
    <lineage>
        <taxon>Bacteria</taxon>
        <taxon>Bacillati</taxon>
        <taxon>Actinomycetota</taxon>
        <taxon>Actinomycetes</taxon>
        <taxon>Propionibacteriales</taxon>
        <taxon>Nocardioidaceae</taxon>
        <taxon>Nocardioides</taxon>
    </lineage>
</organism>
<keyword evidence="6" id="KW-0732">Signal</keyword>
<evidence type="ECO:0000313" key="9">
    <source>
        <dbReference type="Proteomes" id="UP000683575"/>
    </source>
</evidence>
<comment type="similarity">
    <text evidence="1 4">Belongs to the PstS family.</text>
</comment>
<evidence type="ECO:0000256" key="3">
    <source>
        <dbReference type="ARBA" id="ARBA00022592"/>
    </source>
</evidence>
<dbReference type="CDD" id="cd13565">
    <property type="entry name" value="PBP2_PstS"/>
    <property type="match status" value="1"/>
</dbReference>
<name>A0A975SZG4_9ACTN</name>
<proteinExistence type="inferred from homology"/>
<dbReference type="AlphaFoldDB" id="A0A975SZG4"/>
<dbReference type="PANTHER" id="PTHR42996:SF1">
    <property type="entry name" value="PHOSPHATE-BINDING PROTEIN PSTS"/>
    <property type="match status" value="1"/>
</dbReference>
<dbReference type="InterPro" id="IPR050962">
    <property type="entry name" value="Phosphate-bind_PstS"/>
</dbReference>
<keyword evidence="3 4" id="KW-0592">Phosphate transport</keyword>
<dbReference type="EMBL" id="CP077062">
    <property type="protein sequence ID" value="QWZ08073.1"/>
    <property type="molecule type" value="Genomic_DNA"/>
</dbReference>
<protein>
    <recommendedName>
        <fullName evidence="4">Phosphate-binding protein</fullName>
    </recommendedName>
</protein>
<dbReference type="InterPro" id="IPR024370">
    <property type="entry name" value="PBP_domain"/>
</dbReference>
<gene>
    <name evidence="8" type="primary">pstS</name>
    <name evidence="8" type="ORF">KRR39_22490</name>
</gene>
<feature type="compositionally biased region" description="Low complexity" evidence="5">
    <location>
        <begin position="34"/>
        <end position="54"/>
    </location>
</feature>
<reference evidence="8" key="1">
    <citation type="submission" date="2021-06" db="EMBL/GenBank/DDBJ databases">
        <title>Complete genome sequence of Nocardioides sp. G188.</title>
        <authorList>
            <person name="Im W.-T."/>
        </authorList>
    </citation>
    <scope>NUCLEOTIDE SEQUENCE</scope>
    <source>
        <strain evidence="8">G188</strain>
    </source>
</reference>
<evidence type="ECO:0000256" key="2">
    <source>
        <dbReference type="ARBA" id="ARBA00022448"/>
    </source>
</evidence>
<dbReference type="GO" id="GO:0042301">
    <property type="term" value="F:phosphate ion binding"/>
    <property type="evidence" value="ECO:0007669"/>
    <property type="project" value="InterPro"/>
</dbReference>
<dbReference type="Proteomes" id="UP000683575">
    <property type="component" value="Chromosome"/>
</dbReference>
<dbReference type="NCBIfam" id="TIGR00975">
    <property type="entry name" value="3a0107s03"/>
    <property type="match status" value="1"/>
</dbReference>
<dbReference type="PANTHER" id="PTHR42996">
    <property type="entry name" value="PHOSPHATE-BINDING PROTEIN PSTS"/>
    <property type="match status" value="1"/>
</dbReference>
<evidence type="ECO:0000256" key="1">
    <source>
        <dbReference type="ARBA" id="ARBA00008725"/>
    </source>
</evidence>
<sequence length="370" mass="37058">MKLSSFRRTAAPSVAVLALGLSLTACAAGNEQPSSSDTTAAGGTTLSGTLNGAGSSAQEAAQGAWTAAFQTANSGATVNYDPVGSGGGREQFLAGGVSFAGSDSYMADTELASSKKTCGGTEAFEVPAYVSPIAVVYNLDGVSDLKLSPEALAGIFAGKITKWNDPAIAADNSGVKLPSTAVTPVHRSDDSGTQDNFTQYLSAVAPDTWTNEPDGVWPLKSGEGANGTSGVIESVKNGAGSIGFADESQAGDLGVAQVKVGSAYVTPSAESAAKTVDVSPRVKGRPAGDIAIDVDRKTTESGAYPIVLVSYVIACPTYSDAKTADLVKGYLSYLVGTDGQAAAAKAAGSAPLSSTLSDEATKQVDTIKAG</sequence>
<dbReference type="RefSeq" id="WP_216939582.1">
    <property type="nucleotide sequence ID" value="NZ_CP077062.1"/>
</dbReference>
<keyword evidence="9" id="KW-1185">Reference proteome</keyword>
<evidence type="ECO:0000256" key="5">
    <source>
        <dbReference type="SAM" id="MobiDB-lite"/>
    </source>
</evidence>
<evidence type="ECO:0000259" key="7">
    <source>
        <dbReference type="Pfam" id="PF12849"/>
    </source>
</evidence>
<evidence type="ECO:0000313" key="8">
    <source>
        <dbReference type="EMBL" id="QWZ08073.1"/>
    </source>
</evidence>
<evidence type="ECO:0000256" key="4">
    <source>
        <dbReference type="PIRNR" id="PIRNR002756"/>
    </source>
</evidence>
<dbReference type="InterPro" id="IPR005673">
    <property type="entry name" value="ABC_phos-bd_PstS"/>
</dbReference>
<dbReference type="PIRSF" id="PIRSF002756">
    <property type="entry name" value="PstS"/>
    <property type="match status" value="1"/>
</dbReference>
<evidence type="ECO:0000256" key="6">
    <source>
        <dbReference type="SAM" id="SignalP"/>
    </source>
</evidence>
<feature type="signal peptide" evidence="6">
    <location>
        <begin position="1"/>
        <end position="27"/>
    </location>
</feature>
<feature type="domain" description="PBP" evidence="7">
    <location>
        <begin position="40"/>
        <end position="335"/>
    </location>
</feature>
<keyword evidence="2 4" id="KW-0813">Transport</keyword>
<dbReference type="Pfam" id="PF12849">
    <property type="entry name" value="PBP_like_2"/>
    <property type="match status" value="1"/>
</dbReference>
<feature type="region of interest" description="Disordered" evidence="5">
    <location>
        <begin position="30"/>
        <end position="54"/>
    </location>
</feature>
<dbReference type="GO" id="GO:0043190">
    <property type="term" value="C:ATP-binding cassette (ABC) transporter complex"/>
    <property type="evidence" value="ECO:0007669"/>
    <property type="project" value="InterPro"/>
</dbReference>